<gene>
    <name evidence="1" type="ORF">PIB30_008644</name>
</gene>
<evidence type="ECO:0000313" key="2">
    <source>
        <dbReference type="Proteomes" id="UP001341840"/>
    </source>
</evidence>
<accession>A0ABU6S512</accession>
<organism evidence="1 2">
    <name type="scientific">Stylosanthes scabra</name>
    <dbReference type="NCBI Taxonomy" id="79078"/>
    <lineage>
        <taxon>Eukaryota</taxon>
        <taxon>Viridiplantae</taxon>
        <taxon>Streptophyta</taxon>
        <taxon>Embryophyta</taxon>
        <taxon>Tracheophyta</taxon>
        <taxon>Spermatophyta</taxon>
        <taxon>Magnoliopsida</taxon>
        <taxon>eudicotyledons</taxon>
        <taxon>Gunneridae</taxon>
        <taxon>Pentapetalae</taxon>
        <taxon>rosids</taxon>
        <taxon>fabids</taxon>
        <taxon>Fabales</taxon>
        <taxon>Fabaceae</taxon>
        <taxon>Papilionoideae</taxon>
        <taxon>50 kb inversion clade</taxon>
        <taxon>dalbergioids sensu lato</taxon>
        <taxon>Dalbergieae</taxon>
        <taxon>Pterocarpus clade</taxon>
        <taxon>Stylosanthes</taxon>
    </lineage>
</organism>
<name>A0ABU6S512_9FABA</name>
<dbReference type="EMBL" id="JASCZI010060434">
    <property type="protein sequence ID" value="MED6131310.1"/>
    <property type="molecule type" value="Genomic_DNA"/>
</dbReference>
<sequence>MEEIGGAVRGVSLQRMEFHRTPNETCFGVAKITGIGKKEECGGYRYCNARRVFDFDGWSKGKSTGGKWKQQMEMRIGNGNGGETNNMIEKKSSLSAQRIRNVSNPGPLDFETKLATAWTEGDLRFLLFFNLLMINGNSERKELEKGM</sequence>
<protein>
    <submittedName>
        <fullName evidence="1">Uncharacterized protein</fullName>
    </submittedName>
</protein>
<proteinExistence type="predicted"/>
<comment type="caution">
    <text evidence="1">The sequence shown here is derived from an EMBL/GenBank/DDBJ whole genome shotgun (WGS) entry which is preliminary data.</text>
</comment>
<dbReference type="Proteomes" id="UP001341840">
    <property type="component" value="Unassembled WGS sequence"/>
</dbReference>
<evidence type="ECO:0000313" key="1">
    <source>
        <dbReference type="EMBL" id="MED6131310.1"/>
    </source>
</evidence>
<reference evidence="1 2" key="1">
    <citation type="journal article" date="2023" name="Plants (Basel)">
        <title>Bridging the Gap: Combining Genomics and Transcriptomics Approaches to Understand Stylosanthes scabra, an Orphan Legume from the Brazilian Caatinga.</title>
        <authorList>
            <person name="Ferreira-Neto J.R.C."/>
            <person name="da Silva M.D."/>
            <person name="Binneck E."/>
            <person name="de Melo N.F."/>
            <person name="da Silva R.H."/>
            <person name="de Melo A.L.T.M."/>
            <person name="Pandolfi V."/>
            <person name="Bustamante F.O."/>
            <person name="Brasileiro-Vidal A.C."/>
            <person name="Benko-Iseppon A.M."/>
        </authorList>
    </citation>
    <scope>NUCLEOTIDE SEQUENCE [LARGE SCALE GENOMIC DNA]</scope>
    <source>
        <tissue evidence="1">Leaves</tissue>
    </source>
</reference>
<keyword evidence="2" id="KW-1185">Reference proteome</keyword>